<accession>A0A3E2N3R2</accession>
<dbReference type="SMART" id="SM00989">
    <property type="entry name" value="V4R"/>
    <property type="match status" value="1"/>
</dbReference>
<dbReference type="EMBL" id="QOHO01000136">
    <property type="protein sequence ID" value="RFZ75612.1"/>
    <property type="molecule type" value="Genomic_DNA"/>
</dbReference>
<dbReference type="PANTHER" id="PTHR35090">
    <property type="entry name" value="DNA-DIRECTED RNA POLYMERASE SUBUNIT I"/>
    <property type="match status" value="1"/>
</dbReference>
<organism evidence="2 3">
    <name type="scientific">Lacrimispora amygdalina</name>
    <dbReference type="NCBI Taxonomy" id="253257"/>
    <lineage>
        <taxon>Bacteria</taxon>
        <taxon>Bacillati</taxon>
        <taxon>Bacillota</taxon>
        <taxon>Clostridia</taxon>
        <taxon>Lachnospirales</taxon>
        <taxon>Lachnospiraceae</taxon>
        <taxon>Lacrimispora</taxon>
    </lineage>
</organism>
<dbReference type="Proteomes" id="UP000260680">
    <property type="component" value="Unassembled WGS sequence"/>
</dbReference>
<feature type="domain" description="4-vinyl reductase 4VR" evidence="1">
    <location>
        <begin position="110"/>
        <end position="172"/>
    </location>
</feature>
<evidence type="ECO:0000259" key="1">
    <source>
        <dbReference type="SMART" id="SM00989"/>
    </source>
</evidence>
<evidence type="ECO:0000313" key="3">
    <source>
        <dbReference type="Proteomes" id="UP000260680"/>
    </source>
</evidence>
<dbReference type="SUPFAM" id="SSF111126">
    <property type="entry name" value="Ligand-binding domain in the NO signalling and Golgi transport"/>
    <property type="match status" value="1"/>
</dbReference>
<dbReference type="OrthoDB" id="9788644at2"/>
<dbReference type="Pfam" id="PF02830">
    <property type="entry name" value="V4R"/>
    <property type="match status" value="1"/>
</dbReference>
<proteinExistence type="predicted"/>
<evidence type="ECO:0000313" key="2">
    <source>
        <dbReference type="EMBL" id="RFZ75612.1"/>
    </source>
</evidence>
<sequence length="175" mass="19713">MKYENKPSTFTWENLGDISQGRKTLGTDMPVLMYRLFQYTLKDILVREYDMETACNLYRAAGHLAGTELAKNILDLSGDFDFFIANLTNKLKELKIGYLRIEKADMDSLTFTLTVSEDLDCSGLSVCGKAVCNYDEGFIAGILEVYSGRKFTVKEIDCWAMGGRTCRFAATAQQE</sequence>
<name>A0A3E2N3R2_9FIRM</name>
<dbReference type="RefSeq" id="WP_117420201.1">
    <property type="nucleotide sequence ID" value="NZ_QOHO01000136.1"/>
</dbReference>
<dbReference type="PANTHER" id="PTHR35090:SF2">
    <property type="entry name" value="ARSR FAMILY TRANSCRIPTIONAL REGULATOR"/>
    <property type="match status" value="1"/>
</dbReference>
<dbReference type="InterPro" id="IPR004096">
    <property type="entry name" value="V4R"/>
</dbReference>
<dbReference type="InterPro" id="IPR024096">
    <property type="entry name" value="NO_sig/Golgi_transp_ligand-bd"/>
</dbReference>
<gene>
    <name evidence="2" type="ORF">DS742_28070</name>
</gene>
<comment type="caution">
    <text evidence="2">The sequence shown here is derived from an EMBL/GenBank/DDBJ whole genome shotgun (WGS) entry which is preliminary data.</text>
</comment>
<reference evidence="2 3" key="1">
    <citation type="submission" date="2018-07" db="EMBL/GenBank/DDBJ databases">
        <title>New species, Clostridium PI-S10-A1B.</title>
        <authorList>
            <person name="Krishna G."/>
            <person name="Summeta K."/>
            <person name="Shikha S."/>
            <person name="Prabhu P.B."/>
            <person name="Suresh K."/>
        </authorList>
    </citation>
    <scope>NUCLEOTIDE SEQUENCE [LARGE SCALE GENOMIC DNA]</scope>
    <source>
        <strain evidence="2 3">PI-S10-A1B</strain>
    </source>
</reference>
<dbReference type="Gene3D" id="3.30.1380.20">
    <property type="entry name" value="Trafficking protein particle complex subunit 3"/>
    <property type="match status" value="1"/>
</dbReference>
<dbReference type="AlphaFoldDB" id="A0A3E2N3R2"/>
<protein>
    <submittedName>
        <fullName evidence="2">4-vinyl reductase</fullName>
    </submittedName>
</protein>